<keyword evidence="2" id="KW-1185">Reference proteome</keyword>
<organism evidence="1 2">
    <name type="scientific">Ecytonucleospora hepatopenaei</name>
    <dbReference type="NCBI Taxonomy" id="646526"/>
    <lineage>
        <taxon>Eukaryota</taxon>
        <taxon>Fungi</taxon>
        <taxon>Fungi incertae sedis</taxon>
        <taxon>Microsporidia</taxon>
        <taxon>Enterocytozoonidae</taxon>
        <taxon>Ecytonucleospora</taxon>
    </lineage>
</organism>
<comment type="caution">
    <text evidence="1">The sequence shown here is derived from an EMBL/GenBank/DDBJ whole genome shotgun (WGS) entry which is preliminary data.</text>
</comment>
<dbReference type="AlphaFoldDB" id="A0A1W0E6M9"/>
<sequence length="818" mass="96874">MTLTMQLDNLLKEMLSGTTNITATENQIKEILLTEEGYNSFMELLISNNKLAFIFLNRISGFEELYLNGKLFIDFVAQHLTIKTTERSNLFYIYTFINKNNRKILLTDTFFVIDTNLHENLISFLIKTNRLDIISEICKKFQLIKNSSETIYEVDVVVKTLSEMFLNDFLQTNLNDKNTYEDANYPLNFFYLTDLFNSLIYQDLHTIFEDNLEQFFRQFYVLYGLIYNDLVINKHKAIIVEIEMGILRNISNIFIQFVTKYSECIDVKTILVSFCNIFINNVSFCTSKENNKTSIFIKSVLNDAIVVVTKAFGYCNSEIELVFMFICLFLDAFKIDQQESNNFTPETITLYVNNTEERDKINELIGLCKSRDENLFLNMLKNIQTKGNANTFFYIMQITKIPMNGFESNFKNFLENNLFDGILYLLKMQYISIFSVSELFEMLLEGKCNVFLVSYYFSEMLRLKKHFYANLLLQTYSSNKENSDNNFRREDLFFETPTDYFIKVIDLVISINLKNFDKYTSCLTFHFIEYFLNSNKFNTEHNQVISKYFQIFQNILNEKVVYVTDPVSVRYYFDVYILLSLNQKVFDGELVAKIVKEEIIEIYDKLILYLIYYVYFINSVEKNGKSEFIDSIIESIVKTELFYKKHPYNTTLLILTCYKYGSYNVNTLFISNLINNFNNINNNNINNNNNLNNINFNNNNNLNNVDLLDFKYIFLMQYFVEFFSGKLQTQLNIDMKNDFREKDEVLFLKRENDIEINQVCNIFLSKKFSRMIVFKLIKYNLVDLDLLKNIIAKNLHNLEHELSLHSIHLIFFNMGFLF</sequence>
<dbReference type="VEuPathDB" id="MicrosporidiaDB:EHP00_258"/>
<evidence type="ECO:0000313" key="2">
    <source>
        <dbReference type="Proteomes" id="UP000192758"/>
    </source>
</evidence>
<dbReference type="OrthoDB" id="2189043at2759"/>
<protein>
    <submittedName>
        <fullName evidence="1">Uncharacterized protein</fullName>
    </submittedName>
</protein>
<dbReference type="Proteomes" id="UP000192758">
    <property type="component" value="Unassembled WGS sequence"/>
</dbReference>
<reference evidence="1 2" key="1">
    <citation type="journal article" date="2017" name="Environ. Microbiol.">
        <title>Decay of the glycolytic pathway and adaptation to intranuclear parasitism within Enterocytozoonidae microsporidia.</title>
        <authorList>
            <person name="Wiredu Boakye D."/>
            <person name="Jaroenlak P."/>
            <person name="Prachumwat A."/>
            <person name="Williams T.A."/>
            <person name="Bateman K.S."/>
            <person name="Itsathitphaisarn O."/>
            <person name="Sritunyalucksana K."/>
            <person name="Paszkiewicz K.H."/>
            <person name="Moore K.A."/>
            <person name="Stentiford G.D."/>
            <person name="Williams B.A."/>
        </authorList>
    </citation>
    <scope>NUCLEOTIDE SEQUENCE [LARGE SCALE GENOMIC DNA]</scope>
    <source>
        <strain evidence="1 2">TH1</strain>
    </source>
</reference>
<evidence type="ECO:0000313" key="1">
    <source>
        <dbReference type="EMBL" id="OQS54905.1"/>
    </source>
</evidence>
<proteinExistence type="predicted"/>
<gene>
    <name evidence="1" type="ORF">EHP00_258</name>
</gene>
<dbReference type="EMBL" id="MNPJ01000016">
    <property type="protein sequence ID" value="OQS54905.1"/>
    <property type="molecule type" value="Genomic_DNA"/>
</dbReference>
<accession>A0A1W0E6M9</accession>
<name>A0A1W0E6M9_9MICR</name>